<proteinExistence type="predicted"/>
<protein>
    <submittedName>
        <fullName evidence="1">Uncharacterized protein</fullName>
    </submittedName>
</protein>
<name>A0A0A8YA00_ARUDO</name>
<dbReference type="EMBL" id="GBRH01275675">
    <property type="protein sequence ID" value="JAD22220.1"/>
    <property type="molecule type" value="Transcribed_RNA"/>
</dbReference>
<accession>A0A0A8YA00</accession>
<reference evidence="1" key="1">
    <citation type="submission" date="2014-09" db="EMBL/GenBank/DDBJ databases">
        <authorList>
            <person name="Magalhaes I.L.F."/>
            <person name="Oliveira U."/>
            <person name="Santos F.R."/>
            <person name="Vidigal T.H.D.A."/>
            <person name="Brescovit A.D."/>
            <person name="Santos A.J."/>
        </authorList>
    </citation>
    <scope>NUCLEOTIDE SEQUENCE</scope>
    <source>
        <tissue evidence="1">Shoot tissue taken approximately 20 cm above the soil surface</tissue>
    </source>
</reference>
<evidence type="ECO:0000313" key="1">
    <source>
        <dbReference type="EMBL" id="JAD22220.1"/>
    </source>
</evidence>
<organism evidence="1">
    <name type="scientific">Arundo donax</name>
    <name type="common">Giant reed</name>
    <name type="synonym">Donax arundinaceus</name>
    <dbReference type="NCBI Taxonomy" id="35708"/>
    <lineage>
        <taxon>Eukaryota</taxon>
        <taxon>Viridiplantae</taxon>
        <taxon>Streptophyta</taxon>
        <taxon>Embryophyta</taxon>
        <taxon>Tracheophyta</taxon>
        <taxon>Spermatophyta</taxon>
        <taxon>Magnoliopsida</taxon>
        <taxon>Liliopsida</taxon>
        <taxon>Poales</taxon>
        <taxon>Poaceae</taxon>
        <taxon>PACMAD clade</taxon>
        <taxon>Arundinoideae</taxon>
        <taxon>Arundineae</taxon>
        <taxon>Arundo</taxon>
    </lineage>
</organism>
<sequence length="50" mass="5993">MYIIQDFWQKKSLDSTESWEKSMLEQIREAHHVGISSETHRYSLLNIVKV</sequence>
<dbReference type="AlphaFoldDB" id="A0A0A8YA00"/>
<reference evidence="1" key="2">
    <citation type="journal article" date="2015" name="Data Brief">
        <title>Shoot transcriptome of the giant reed, Arundo donax.</title>
        <authorList>
            <person name="Barrero R.A."/>
            <person name="Guerrero F.D."/>
            <person name="Moolhuijzen P."/>
            <person name="Goolsby J.A."/>
            <person name="Tidwell J."/>
            <person name="Bellgard S.E."/>
            <person name="Bellgard M.I."/>
        </authorList>
    </citation>
    <scope>NUCLEOTIDE SEQUENCE</scope>
    <source>
        <tissue evidence="1">Shoot tissue taken approximately 20 cm above the soil surface</tissue>
    </source>
</reference>